<feature type="region of interest" description="Disordered" evidence="1">
    <location>
        <begin position="437"/>
        <end position="458"/>
    </location>
</feature>
<dbReference type="AlphaFoldDB" id="A0A7S2YR92"/>
<gene>
    <name evidence="2" type="ORF">APAL1065_LOCUS25066</name>
</gene>
<feature type="region of interest" description="Disordered" evidence="1">
    <location>
        <begin position="254"/>
        <end position="344"/>
    </location>
</feature>
<organism evidence="2">
    <name type="scientific">Entomoneis paludosa</name>
    <dbReference type="NCBI Taxonomy" id="265537"/>
    <lineage>
        <taxon>Eukaryota</taxon>
        <taxon>Sar</taxon>
        <taxon>Stramenopiles</taxon>
        <taxon>Ochrophyta</taxon>
        <taxon>Bacillariophyta</taxon>
        <taxon>Bacillariophyceae</taxon>
        <taxon>Bacillariophycidae</taxon>
        <taxon>Entomoneidaceae</taxon>
        <taxon>Entomoneis</taxon>
    </lineage>
</organism>
<accession>A0A7S2YR92</accession>
<feature type="compositionally biased region" description="Low complexity" evidence="1">
    <location>
        <begin position="309"/>
        <end position="338"/>
    </location>
</feature>
<protein>
    <submittedName>
        <fullName evidence="2">Uncharacterized protein</fullName>
    </submittedName>
</protein>
<dbReference type="EMBL" id="HBHT01037317">
    <property type="protein sequence ID" value="CAD9990796.1"/>
    <property type="molecule type" value="Transcribed_RNA"/>
</dbReference>
<sequence>MDTFNDLVDCSLCGCTDESKMDFCMDRDNEEERDANSPCSPSQTLAGGTAIIEFSQCTKFDEIAMLMVEFDQNNFGDLDTFEACAKDYRDTPNHGGRTAMSCLRILVNAIDGATQVTKMDPLLTEAISALAGFLYHNGEGFCDCAVKANEECPICPSFHNFKTLLYESVNACESLDIIDCDAWSEFYNPCKNALTSKYTNIDFSKQEQCQFVHDGCGAEVPFPSFRRMDCTVHKEVTQEAWSFYENYAKSCLKNDNGPTPTPPTPTPPVPSPTTPAPVPFSPTDGGSTPGRKPYVPPEDRDGKNGKPTPSNNDVPDNGDNGTPDDGSSNSTDTNDVSPGASQPKKKSHFFRNLFWLLVLGGGGYWYYKTWGTSLEGVAIFCGMVVRFGNSVVARVRGSRIPFVGGGGGPSGGGYGYASASGNDDAMYSGLAMESSTSFEPASLPPPPSAVGQDTNYYI</sequence>
<evidence type="ECO:0000313" key="2">
    <source>
        <dbReference type="EMBL" id="CAD9990796.1"/>
    </source>
</evidence>
<reference evidence="2" key="1">
    <citation type="submission" date="2021-01" db="EMBL/GenBank/DDBJ databases">
        <authorList>
            <person name="Corre E."/>
            <person name="Pelletier E."/>
            <person name="Niang G."/>
            <person name="Scheremetjew M."/>
            <person name="Finn R."/>
            <person name="Kale V."/>
            <person name="Holt S."/>
            <person name="Cochrane G."/>
            <person name="Meng A."/>
            <person name="Brown T."/>
            <person name="Cohen L."/>
        </authorList>
    </citation>
    <scope>NUCLEOTIDE SEQUENCE</scope>
    <source>
        <strain evidence="2">CCMP125</strain>
    </source>
</reference>
<name>A0A7S2YR92_9STRA</name>
<feature type="compositionally biased region" description="Pro residues" evidence="1">
    <location>
        <begin position="259"/>
        <end position="280"/>
    </location>
</feature>
<proteinExistence type="predicted"/>
<evidence type="ECO:0000256" key="1">
    <source>
        <dbReference type="SAM" id="MobiDB-lite"/>
    </source>
</evidence>